<feature type="domain" description="Fibronectin type-III" evidence="3">
    <location>
        <begin position="128"/>
        <end position="217"/>
    </location>
</feature>
<sequence length="485" mass="51661">MKHTFTGSALLLIILQCIALLHGQQAGAAIPKVPTTLVAAAVSSSQINLTWADASADETGFEIEQSTDGTKFAKIADVAANTVSYQSKALKAATRYWYRVRAKNASGASAYSNVANAVTLGVVTIPKAPTALAATVVSATQINLSWTDNAGDETGFELERSTDGLSFTRIAEPGPNVTTYQQTGLTPATRYWYRVLAKNTAGKSGYSNIVNVTTQQVPPGAPSNLSATAVSTSRIDLKWTDNAANETGYQVERSPDGTTFAKIADLAANATTYQSTGLAPATQYYYRVRAVNAAGASGYSNVGSARTQNIPVPDAPDNLTAVPTAPDLIQLRWSKPTGNVAEIIIERAKGDGAFVQIARVAATVLQYEDRSKLEIADYLYRIKARNAGGDSPYSLLAIVRAASIITAVESPADQHAIYVAGRTLIVDLNQATEAEVSVYDLSGRLRKTSRIRQAGRLELGTLQEGIYLVVTKTGREVISKRILLY</sequence>
<dbReference type="NCBIfam" id="TIGR04183">
    <property type="entry name" value="Por_Secre_tail"/>
    <property type="match status" value="1"/>
</dbReference>
<dbReference type="PANTHER" id="PTHR13817:SF173">
    <property type="entry name" value="FRAZZLED"/>
    <property type="match status" value="1"/>
</dbReference>
<accession>A0AAU8FPD8</accession>
<dbReference type="SUPFAM" id="SSF49265">
    <property type="entry name" value="Fibronectin type III"/>
    <property type="match status" value="2"/>
</dbReference>
<dbReference type="Gene3D" id="2.60.40.10">
    <property type="entry name" value="Immunoglobulins"/>
    <property type="match status" value="4"/>
</dbReference>
<gene>
    <name evidence="4" type="ORF">ABV298_02230</name>
</gene>
<feature type="chain" id="PRO_5043470787" evidence="2">
    <location>
        <begin position="29"/>
        <end position="485"/>
    </location>
</feature>
<name>A0AAU8FPD8_9BACT</name>
<dbReference type="EMBL" id="CP159289">
    <property type="protein sequence ID" value="XCH25270.1"/>
    <property type="molecule type" value="Genomic_DNA"/>
</dbReference>
<evidence type="ECO:0000313" key="4">
    <source>
        <dbReference type="EMBL" id="XCH25270.1"/>
    </source>
</evidence>
<feature type="domain" description="Fibronectin type-III" evidence="3">
    <location>
        <begin position="315"/>
        <end position="404"/>
    </location>
</feature>
<keyword evidence="1" id="KW-0677">Repeat</keyword>
<protein>
    <submittedName>
        <fullName evidence="4">Fibronectin type III domain-containing protein</fullName>
    </submittedName>
</protein>
<reference evidence="4" key="1">
    <citation type="submission" date="2024-06" db="EMBL/GenBank/DDBJ databases">
        <title>Sequencing and assembly of the genome of Dyadobacter sp. strain 676, a symbiont of Cyamopsis tetragonoloba.</title>
        <authorList>
            <person name="Guro P."/>
            <person name="Sazanova A."/>
            <person name="Kuznetsova I."/>
            <person name="Belimov A."/>
            <person name="Safronova V."/>
        </authorList>
    </citation>
    <scope>NUCLEOTIDE SEQUENCE</scope>
    <source>
        <strain evidence="4">676</strain>
    </source>
</reference>
<dbReference type="PROSITE" id="PS50853">
    <property type="entry name" value="FN3"/>
    <property type="match status" value="4"/>
</dbReference>
<proteinExistence type="predicted"/>
<dbReference type="AlphaFoldDB" id="A0AAU8FPD8"/>
<feature type="domain" description="Fibronectin type-III" evidence="3">
    <location>
        <begin position="33"/>
        <end position="122"/>
    </location>
</feature>
<keyword evidence="2" id="KW-0732">Signal</keyword>
<dbReference type="Pfam" id="PF00041">
    <property type="entry name" value="fn3"/>
    <property type="match status" value="3"/>
</dbReference>
<evidence type="ECO:0000259" key="3">
    <source>
        <dbReference type="PROSITE" id="PS50853"/>
    </source>
</evidence>
<dbReference type="RefSeq" id="WP_353720573.1">
    <property type="nucleotide sequence ID" value="NZ_CP159289.1"/>
</dbReference>
<feature type="signal peptide" evidence="2">
    <location>
        <begin position="1"/>
        <end position="28"/>
    </location>
</feature>
<feature type="domain" description="Fibronectin type-III" evidence="3">
    <location>
        <begin position="221"/>
        <end position="310"/>
    </location>
</feature>
<dbReference type="InterPro" id="IPR003961">
    <property type="entry name" value="FN3_dom"/>
</dbReference>
<dbReference type="InterPro" id="IPR013783">
    <property type="entry name" value="Ig-like_fold"/>
</dbReference>
<dbReference type="SMART" id="SM00060">
    <property type="entry name" value="FN3"/>
    <property type="match status" value="4"/>
</dbReference>
<dbReference type="InterPro" id="IPR036116">
    <property type="entry name" value="FN3_sf"/>
</dbReference>
<dbReference type="InterPro" id="IPR026444">
    <property type="entry name" value="Secre_tail"/>
</dbReference>
<dbReference type="CDD" id="cd00063">
    <property type="entry name" value="FN3"/>
    <property type="match status" value="4"/>
</dbReference>
<evidence type="ECO:0000256" key="1">
    <source>
        <dbReference type="ARBA" id="ARBA00022737"/>
    </source>
</evidence>
<organism evidence="4">
    <name type="scientific">Dyadobacter sp. 676</name>
    <dbReference type="NCBI Taxonomy" id="3088362"/>
    <lineage>
        <taxon>Bacteria</taxon>
        <taxon>Pseudomonadati</taxon>
        <taxon>Bacteroidota</taxon>
        <taxon>Cytophagia</taxon>
        <taxon>Cytophagales</taxon>
        <taxon>Spirosomataceae</taxon>
        <taxon>Dyadobacter</taxon>
    </lineage>
</organism>
<dbReference type="PANTHER" id="PTHR13817">
    <property type="entry name" value="TITIN"/>
    <property type="match status" value="1"/>
</dbReference>
<evidence type="ECO:0000256" key="2">
    <source>
        <dbReference type="SAM" id="SignalP"/>
    </source>
</evidence>
<dbReference type="InterPro" id="IPR050964">
    <property type="entry name" value="Striated_Muscle_Regulatory"/>
</dbReference>